<dbReference type="GO" id="GO:0008897">
    <property type="term" value="F:holo-[acyl-carrier-protein] synthase activity"/>
    <property type="evidence" value="ECO:0007669"/>
    <property type="project" value="InterPro"/>
</dbReference>
<keyword evidence="2 4" id="KW-0808">Transferase</keyword>
<dbReference type="Gene3D" id="3.90.470.20">
    <property type="entry name" value="4'-phosphopantetheinyl transferase domain"/>
    <property type="match status" value="1"/>
</dbReference>
<dbReference type="InterPro" id="IPR008278">
    <property type="entry name" value="4-PPantetheinyl_Trfase_dom"/>
</dbReference>
<dbReference type="PANTHER" id="PTHR12215:SF10">
    <property type="entry name" value="L-AMINOADIPATE-SEMIALDEHYDE DEHYDROGENASE-PHOSPHOPANTETHEINYL TRANSFERASE"/>
    <property type="match status" value="1"/>
</dbReference>
<evidence type="ECO:0000256" key="2">
    <source>
        <dbReference type="ARBA" id="ARBA00022679"/>
    </source>
</evidence>
<evidence type="ECO:0000313" key="5">
    <source>
        <dbReference type="Proteomes" id="UP000317199"/>
    </source>
</evidence>
<evidence type="ECO:0000259" key="3">
    <source>
        <dbReference type="Pfam" id="PF01648"/>
    </source>
</evidence>
<dbReference type="InterPro" id="IPR037143">
    <property type="entry name" value="4-PPantetheinyl_Trfase_dom_sf"/>
</dbReference>
<evidence type="ECO:0000313" key="4">
    <source>
        <dbReference type="EMBL" id="QDH71562.1"/>
    </source>
</evidence>
<organism evidence="4 5">
    <name type="scientific">Marilutibacter alkalisoli</name>
    <dbReference type="NCBI Taxonomy" id="2591633"/>
    <lineage>
        <taxon>Bacteria</taxon>
        <taxon>Pseudomonadati</taxon>
        <taxon>Pseudomonadota</taxon>
        <taxon>Gammaproteobacteria</taxon>
        <taxon>Lysobacterales</taxon>
        <taxon>Lysobacteraceae</taxon>
        <taxon>Marilutibacter</taxon>
    </lineage>
</organism>
<evidence type="ECO:0000256" key="1">
    <source>
        <dbReference type="ARBA" id="ARBA00010990"/>
    </source>
</evidence>
<protein>
    <submittedName>
        <fullName evidence="4">4'-phosphopantetheinyl transferase superfamily protein</fullName>
    </submittedName>
</protein>
<dbReference type="KEGG" id="lyj:FKV23_16765"/>
<reference evidence="4 5" key="1">
    <citation type="submission" date="2019-06" db="EMBL/GenBank/DDBJ databases">
        <title>Lysobacter alkalisoli sp. nov. isolated from saline-alkali soil.</title>
        <authorList>
            <person name="Sun J.-Q."/>
            <person name="Xu L."/>
        </authorList>
    </citation>
    <scope>NUCLEOTIDE SEQUENCE [LARGE SCALE GENOMIC DNA]</scope>
    <source>
        <strain evidence="4 5">SJ-36</strain>
    </source>
</reference>
<accession>A0A514BW38</accession>
<dbReference type="GO" id="GO:0019878">
    <property type="term" value="P:lysine biosynthetic process via aminoadipic acid"/>
    <property type="evidence" value="ECO:0007669"/>
    <property type="project" value="TreeGrafter"/>
</dbReference>
<keyword evidence="5" id="KW-1185">Reference proteome</keyword>
<dbReference type="Proteomes" id="UP000317199">
    <property type="component" value="Chromosome"/>
</dbReference>
<dbReference type="AlphaFoldDB" id="A0A514BW38"/>
<dbReference type="PANTHER" id="PTHR12215">
    <property type="entry name" value="PHOSPHOPANTETHEINE TRANSFERASE"/>
    <property type="match status" value="1"/>
</dbReference>
<dbReference type="EMBL" id="CP041242">
    <property type="protein sequence ID" value="QDH71562.1"/>
    <property type="molecule type" value="Genomic_DNA"/>
</dbReference>
<dbReference type="GO" id="GO:0005829">
    <property type="term" value="C:cytosol"/>
    <property type="evidence" value="ECO:0007669"/>
    <property type="project" value="TreeGrafter"/>
</dbReference>
<sequence length="204" mass="22512">MPALDPPASESGPAAMPVRWIWLPRQHGVAAEAQARGWLATQLELSADAVPLYRDDGRRPWLGAPLAARDINWSHSGEGLLVALGETGLRVGADLEWRRPRPRAMALARRWFTATENAWLDSMADEQAREQAFLRLWCAKEAVLKAHGRGIAFGLDRLSFSDGPHGLRLVECHPELGRPDAWSLAEIAPAPGYLGTLAWRRSES</sequence>
<dbReference type="SUPFAM" id="SSF56214">
    <property type="entry name" value="4'-phosphopantetheinyl transferase"/>
    <property type="match status" value="1"/>
</dbReference>
<dbReference type="Pfam" id="PF01648">
    <property type="entry name" value="ACPS"/>
    <property type="match status" value="1"/>
</dbReference>
<comment type="similarity">
    <text evidence="1">Belongs to the P-Pant transferase superfamily. Gsp/Sfp/HetI/AcpT family.</text>
</comment>
<feature type="domain" description="4'-phosphopantetheinyl transferase" evidence="3">
    <location>
        <begin position="90"/>
        <end position="173"/>
    </location>
</feature>
<proteinExistence type="inferred from homology"/>
<dbReference type="OrthoDB" id="9808281at2"/>
<name>A0A514BW38_9GAMM</name>
<dbReference type="GO" id="GO:0000287">
    <property type="term" value="F:magnesium ion binding"/>
    <property type="evidence" value="ECO:0007669"/>
    <property type="project" value="InterPro"/>
</dbReference>
<gene>
    <name evidence="4" type="ORF">FKV23_16765</name>
</gene>
<dbReference type="InterPro" id="IPR050559">
    <property type="entry name" value="P-Pant_transferase_sf"/>
</dbReference>